<keyword evidence="16" id="KW-0753">Steroid metabolism</keyword>
<evidence type="ECO:0000256" key="16">
    <source>
        <dbReference type="ARBA" id="ARBA00023221"/>
    </source>
</evidence>
<evidence type="ECO:0000256" key="14">
    <source>
        <dbReference type="ARBA" id="ARBA00023098"/>
    </source>
</evidence>
<dbReference type="PIRSF" id="PIRSF036639">
    <property type="entry name" value="PMK_anim"/>
    <property type="match status" value="1"/>
</dbReference>
<evidence type="ECO:0000256" key="13">
    <source>
        <dbReference type="ARBA" id="ARBA00023011"/>
    </source>
</evidence>
<name>A0A6P7SAQ5_9MOLL</name>
<dbReference type="GO" id="GO:0004631">
    <property type="term" value="F:phosphomevalonate kinase activity"/>
    <property type="evidence" value="ECO:0007669"/>
    <property type="project" value="UniProtKB-EC"/>
</dbReference>
<dbReference type="PANTHER" id="PTHR13101:SF1">
    <property type="entry name" value="PHOSPHOMEVALONATE KINASE"/>
    <property type="match status" value="1"/>
</dbReference>
<feature type="binding site" evidence="18">
    <location>
        <position position="190"/>
    </location>
    <ligand>
        <name>ATP</name>
        <dbReference type="ChEBI" id="CHEBI:30616"/>
    </ligand>
</feature>
<keyword evidence="11 18" id="KW-0067">ATP-binding</keyword>
<dbReference type="Pfam" id="PF04275">
    <property type="entry name" value="P-mevalo_kinase"/>
    <property type="match status" value="1"/>
</dbReference>
<dbReference type="InterPro" id="IPR027417">
    <property type="entry name" value="P-loop_NTPase"/>
</dbReference>
<keyword evidence="5" id="KW-0444">Lipid biosynthesis</keyword>
<keyword evidence="14" id="KW-0443">Lipid metabolism</keyword>
<dbReference type="GO" id="GO:0005524">
    <property type="term" value="F:ATP binding"/>
    <property type="evidence" value="ECO:0007669"/>
    <property type="project" value="UniProtKB-KW"/>
</dbReference>
<dbReference type="GO" id="GO:0005829">
    <property type="term" value="C:cytosol"/>
    <property type="evidence" value="ECO:0007669"/>
    <property type="project" value="UniProtKB-SubCell"/>
</dbReference>
<comment type="pathway">
    <text evidence="2">Isoprenoid biosynthesis; isopentenyl diphosphate biosynthesis via mevalonate pathway; isopentenyl diphosphate from (R)-mevalonate: step 2/3.</text>
</comment>
<dbReference type="EC" id="2.7.4.2" evidence="3"/>
<accession>A0A6P7SAQ5</accession>
<dbReference type="AlphaFoldDB" id="A0A6P7SAQ5"/>
<dbReference type="SUPFAM" id="SSF52540">
    <property type="entry name" value="P-loop containing nucleoside triphosphate hydrolases"/>
    <property type="match status" value="1"/>
</dbReference>
<evidence type="ECO:0000256" key="5">
    <source>
        <dbReference type="ARBA" id="ARBA00022516"/>
    </source>
</evidence>
<dbReference type="FunFam" id="3.40.50.300:FF:001026">
    <property type="entry name" value="Phosphomevalonate kinase"/>
    <property type="match status" value="1"/>
</dbReference>
<keyword evidence="6" id="KW-0153">Cholesterol metabolism</keyword>
<evidence type="ECO:0000256" key="2">
    <source>
        <dbReference type="ARBA" id="ARBA00005017"/>
    </source>
</evidence>
<dbReference type="InterPro" id="IPR005919">
    <property type="entry name" value="Pmev_kin_anim"/>
</dbReference>
<sequence>MFITALQSSSMCPEIIFILSGKRKSGKDYVANLMVQKLTAVRCGIMRLSSPIKFQYAKENKLLYEKLNDSSEYKEKYRIEMIKFGEEKRNIDPGYFCKLATSEEYGTECKKPIWIISDARRQTDVDYFLQKYTDRVQTVRITATEEIRKERGYIFTKGVDDAASECGLDAVEHWDFIIDNCGDSNQLNSQIDKMIAITFEKLK</sequence>
<evidence type="ECO:0000256" key="10">
    <source>
        <dbReference type="ARBA" id="ARBA00022778"/>
    </source>
</evidence>
<evidence type="ECO:0000256" key="12">
    <source>
        <dbReference type="ARBA" id="ARBA00022955"/>
    </source>
</evidence>
<reference evidence="20" key="1">
    <citation type="submission" date="2025-08" db="UniProtKB">
        <authorList>
            <consortium name="RefSeq"/>
        </authorList>
    </citation>
    <scope>IDENTIFICATION</scope>
</reference>
<evidence type="ECO:0000256" key="1">
    <source>
        <dbReference type="ARBA" id="ARBA00004514"/>
    </source>
</evidence>
<evidence type="ECO:0000256" key="18">
    <source>
        <dbReference type="PIRSR" id="PIRSR036639-1"/>
    </source>
</evidence>
<evidence type="ECO:0000256" key="7">
    <source>
        <dbReference type="ARBA" id="ARBA00022679"/>
    </source>
</evidence>
<evidence type="ECO:0000256" key="8">
    <source>
        <dbReference type="ARBA" id="ARBA00022741"/>
    </source>
</evidence>
<dbReference type="NCBIfam" id="TIGR01223">
    <property type="entry name" value="Pmev_kin_anim"/>
    <property type="match status" value="1"/>
</dbReference>
<keyword evidence="13" id="KW-0756">Sterol biosynthesis</keyword>
<dbReference type="Gene3D" id="3.40.50.300">
    <property type="entry name" value="P-loop containing nucleotide triphosphate hydrolases"/>
    <property type="match status" value="1"/>
</dbReference>
<keyword evidence="15" id="KW-1207">Sterol metabolism</keyword>
<dbReference type="GO" id="GO:0019287">
    <property type="term" value="P:isopentenyl diphosphate biosynthetic process, mevalonate pathway"/>
    <property type="evidence" value="ECO:0007669"/>
    <property type="project" value="UniProtKB-UniPathway"/>
</dbReference>
<keyword evidence="8 18" id="KW-0547">Nucleotide-binding</keyword>
<dbReference type="PANTHER" id="PTHR13101">
    <property type="entry name" value="PHOSPHOMEVALONATE KINASE"/>
    <property type="match status" value="1"/>
</dbReference>
<evidence type="ECO:0000313" key="19">
    <source>
        <dbReference type="Proteomes" id="UP000515154"/>
    </source>
</evidence>
<proteinExistence type="predicted"/>
<keyword evidence="10" id="KW-0152">Cholesterol biosynthesis</keyword>
<evidence type="ECO:0000256" key="15">
    <source>
        <dbReference type="ARBA" id="ARBA00023166"/>
    </source>
</evidence>
<comment type="subcellular location">
    <subcellularLocation>
        <location evidence="1">Cytoplasm</location>
        <location evidence="1">Cytosol</location>
    </subcellularLocation>
</comment>
<dbReference type="UniPathway" id="UPA00057">
    <property type="reaction ID" value="UER00099"/>
</dbReference>
<evidence type="ECO:0000256" key="11">
    <source>
        <dbReference type="ARBA" id="ARBA00022840"/>
    </source>
</evidence>
<organism evidence="19 20">
    <name type="scientific">Octopus sinensis</name>
    <name type="common">East Asian common octopus</name>
    <dbReference type="NCBI Taxonomy" id="2607531"/>
    <lineage>
        <taxon>Eukaryota</taxon>
        <taxon>Metazoa</taxon>
        <taxon>Spiralia</taxon>
        <taxon>Lophotrochozoa</taxon>
        <taxon>Mollusca</taxon>
        <taxon>Cephalopoda</taxon>
        <taxon>Coleoidea</taxon>
        <taxon>Octopodiformes</taxon>
        <taxon>Octopoda</taxon>
        <taxon>Incirrata</taxon>
        <taxon>Octopodidae</taxon>
        <taxon>Octopus</taxon>
    </lineage>
</organism>
<keyword evidence="4" id="KW-0963">Cytoplasm</keyword>
<evidence type="ECO:0000256" key="6">
    <source>
        <dbReference type="ARBA" id="ARBA00022548"/>
    </source>
</evidence>
<dbReference type="RefSeq" id="XP_029635429.2">
    <property type="nucleotide sequence ID" value="XM_029779569.2"/>
</dbReference>
<evidence type="ECO:0000256" key="9">
    <source>
        <dbReference type="ARBA" id="ARBA00022777"/>
    </source>
</evidence>
<protein>
    <recommendedName>
        <fullName evidence="17">Phosphomevalonate kinase</fullName>
        <ecNumber evidence="3">2.7.4.2</ecNumber>
    </recommendedName>
</protein>
<evidence type="ECO:0000256" key="17">
    <source>
        <dbReference type="ARBA" id="ARBA00034549"/>
    </source>
</evidence>
<keyword evidence="9 20" id="KW-0418">Kinase</keyword>
<keyword evidence="7" id="KW-0808">Transferase</keyword>
<gene>
    <name evidence="20" type="primary">LOC115210821</name>
</gene>
<feature type="binding site" evidence="18">
    <location>
        <begin position="22"/>
        <end position="28"/>
    </location>
    <ligand>
        <name>ATP</name>
        <dbReference type="ChEBI" id="CHEBI:30616"/>
    </ligand>
</feature>
<evidence type="ECO:0000256" key="4">
    <source>
        <dbReference type="ARBA" id="ARBA00022490"/>
    </source>
</evidence>
<keyword evidence="12" id="KW-0752">Steroid biosynthesis</keyword>
<dbReference type="KEGG" id="osn:115210821"/>
<evidence type="ECO:0000256" key="3">
    <source>
        <dbReference type="ARBA" id="ARBA00012958"/>
    </source>
</evidence>
<evidence type="ECO:0000313" key="20">
    <source>
        <dbReference type="RefSeq" id="XP_029635429.2"/>
    </source>
</evidence>
<dbReference type="Proteomes" id="UP000515154">
    <property type="component" value="Linkage group LG4"/>
</dbReference>
<keyword evidence="19" id="KW-1185">Reference proteome</keyword>
<feature type="binding site" evidence="18">
    <location>
        <position position="180"/>
    </location>
    <ligand>
        <name>ATP</name>
        <dbReference type="ChEBI" id="CHEBI:30616"/>
    </ligand>
</feature>
<feature type="binding site" evidence="18">
    <location>
        <position position="151"/>
    </location>
    <ligand>
        <name>ATP</name>
        <dbReference type="ChEBI" id="CHEBI:30616"/>
    </ligand>
</feature>
<dbReference type="GO" id="GO:0006695">
    <property type="term" value="P:cholesterol biosynthetic process"/>
    <property type="evidence" value="ECO:0007669"/>
    <property type="project" value="UniProtKB-KW"/>
</dbReference>